<proteinExistence type="predicted"/>
<dbReference type="Pfam" id="PF00291">
    <property type="entry name" value="PALP"/>
    <property type="match status" value="1"/>
</dbReference>
<reference evidence="3" key="1">
    <citation type="journal article" date="2020" name="mSystems">
        <title>Genome- and Community-Level Interaction Insights into Carbon Utilization and Element Cycling Functions of Hydrothermarchaeota in Hydrothermal Sediment.</title>
        <authorList>
            <person name="Zhou Z."/>
            <person name="Liu Y."/>
            <person name="Xu W."/>
            <person name="Pan J."/>
            <person name="Luo Z.H."/>
            <person name="Li M."/>
        </authorList>
    </citation>
    <scope>NUCLEOTIDE SEQUENCE [LARGE SCALE GENOMIC DNA]</scope>
    <source>
        <strain evidence="3">SpSt-23</strain>
    </source>
</reference>
<dbReference type="NCBIfam" id="NF004170">
    <property type="entry name" value="PRK05638.1"/>
    <property type="match status" value="1"/>
</dbReference>
<dbReference type="PANTHER" id="PTHR10314">
    <property type="entry name" value="CYSTATHIONINE BETA-SYNTHASE"/>
    <property type="match status" value="1"/>
</dbReference>
<organism evidence="3">
    <name type="scientific">Thermosphaera aggregans</name>
    <dbReference type="NCBI Taxonomy" id="54254"/>
    <lineage>
        <taxon>Archaea</taxon>
        <taxon>Thermoproteota</taxon>
        <taxon>Thermoprotei</taxon>
        <taxon>Desulfurococcales</taxon>
        <taxon>Desulfurococcaceae</taxon>
        <taxon>Thermosphaera</taxon>
    </lineage>
</organism>
<evidence type="ECO:0000313" key="3">
    <source>
        <dbReference type="EMBL" id="HEF87433.1"/>
    </source>
</evidence>
<gene>
    <name evidence="3" type="ORF">ENP55_03935</name>
</gene>
<dbReference type="InterPro" id="IPR036390">
    <property type="entry name" value="WH_DNA-bd_sf"/>
</dbReference>
<comment type="caution">
    <text evidence="3">The sequence shown here is derived from an EMBL/GenBank/DDBJ whole genome shotgun (WGS) entry which is preliminary data.</text>
</comment>
<dbReference type="Gene3D" id="1.10.10.10">
    <property type="entry name" value="Winged helix-like DNA-binding domain superfamily/Winged helix DNA-binding domain"/>
    <property type="match status" value="1"/>
</dbReference>
<dbReference type="InterPro" id="IPR036388">
    <property type="entry name" value="WH-like_DNA-bd_sf"/>
</dbReference>
<dbReference type="InterPro" id="IPR001845">
    <property type="entry name" value="HTH_ArsR_DNA-bd_dom"/>
</dbReference>
<dbReference type="SUPFAM" id="SSF53686">
    <property type="entry name" value="Tryptophan synthase beta subunit-like PLP-dependent enzymes"/>
    <property type="match status" value="1"/>
</dbReference>
<dbReference type="EMBL" id="DSJT01000023">
    <property type="protein sequence ID" value="HEF87433.1"/>
    <property type="molecule type" value="Genomic_DNA"/>
</dbReference>
<dbReference type="AlphaFoldDB" id="A0A7C2BKX2"/>
<accession>A0A7C2BKX2</accession>
<dbReference type="InterPro" id="IPR050214">
    <property type="entry name" value="Cys_Synth/Cystath_Beta-Synth"/>
</dbReference>
<dbReference type="InterPro" id="IPR036052">
    <property type="entry name" value="TrpB-like_PALP_sf"/>
</dbReference>
<dbReference type="InterPro" id="IPR001926">
    <property type="entry name" value="TrpB-like_PALP"/>
</dbReference>
<dbReference type="CDD" id="cd00090">
    <property type="entry name" value="HTH_ARSR"/>
    <property type="match status" value="1"/>
</dbReference>
<evidence type="ECO:0000259" key="2">
    <source>
        <dbReference type="Pfam" id="PF01022"/>
    </source>
</evidence>
<dbReference type="Gene3D" id="3.40.50.1100">
    <property type="match status" value="2"/>
</dbReference>
<evidence type="ECO:0000259" key="1">
    <source>
        <dbReference type="Pfam" id="PF00291"/>
    </source>
</evidence>
<sequence>MQFKCVSCGEVFWNIKRITCPYCNGLLTPVYEWRLAIREDLKGVWRFREALPRFRNTVTMGEANTPLLESSRLFKDMNVYFKDEGRNPTGSFRDRVAPLIIADALDTGARKLILASDGNMGASIAAYAARAGLKVTVYGPSLMEDAKALLIRAFGAKLILSDQSIDSLLEMVSRKTASGKTYDASSLHNPLSIEGLKTIAYEIFLELKEVPEKIFLPLGSGVTLLALYKGFRELTEAGLASRIPKLIGVEHCGSPKYSQVLKEKVEKCREPVLTGLGYSQPYIQDTVLKVIEDHGDVVVIGSSEAVKAAKILSKKEGLFVEPSSAVSLAGFFKHGEVENSVILLTGHGLKAPLLYTRPNRKRFSAPFPGITKKMILELVSNKPGLTGYEIWKHLGIDVTPQAVYQHLRDLVEMGYVEVKIEAGVKKYFARRIESLS</sequence>
<feature type="domain" description="Tryptophan synthase beta chain-like PALP" evidence="1">
    <location>
        <begin position="58"/>
        <end position="346"/>
    </location>
</feature>
<name>A0A7C2BKX2_9CREN</name>
<dbReference type="InterPro" id="IPR011991">
    <property type="entry name" value="ArsR-like_HTH"/>
</dbReference>
<dbReference type="Pfam" id="PF01022">
    <property type="entry name" value="HTH_5"/>
    <property type="match status" value="1"/>
</dbReference>
<dbReference type="GO" id="GO:0003700">
    <property type="term" value="F:DNA-binding transcription factor activity"/>
    <property type="evidence" value="ECO:0007669"/>
    <property type="project" value="InterPro"/>
</dbReference>
<dbReference type="SUPFAM" id="SSF46785">
    <property type="entry name" value="Winged helix' DNA-binding domain"/>
    <property type="match status" value="1"/>
</dbReference>
<protein>
    <submittedName>
        <fullName evidence="3">Pyridoxal-phosphate dependent enzyme</fullName>
    </submittedName>
</protein>
<feature type="domain" description="HTH arsR-type" evidence="2">
    <location>
        <begin position="371"/>
        <end position="417"/>
    </location>
</feature>